<name>A0ABT0PFB7_9GAMM</name>
<dbReference type="SUPFAM" id="SSF109755">
    <property type="entry name" value="PhoU-like"/>
    <property type="match status" value="1"/>
</dbReference>
<dbReference type="InterPro" id="IPR002727">
    <property type="entry name" value="DUF47"/>
</dbReference>
<dbReference type="EMBL" id="JAMFLX010000004">
    <property type="protein sequence ID" value="MCL6269233.1"/>
    <property type="molecule type" value="Genomic_DNA"/>
</dbReference>
<dbReference type="RefSeq" id="WP_249698192.1">
    <property type="nucleotide sequence ID" value="NZ_JAMFLX010000004.1"/>
</dbReference>
<dbReference type="Pfam" id="PF01865">
    <property type="entry name" value="PhoU_div"/>
    <property type="match status" value="1"/>
</dbReference>
<evidence type="ECO:0000256" key="1">
    <source>
        <dbReference type="ARBA" id="ARBA00008591"/>
    </source>
</evidence>
<dbReference type="Proteomes" id="UP001203338">
    <property type="component" value="Unassembled WGS sequence"/>
</dbReference>
<proteinExistence type="inferred from homology"/>
<comment type="caution">
    <text evidence="2">The sequence shown here is derived from an EMBL/GenBank/DDBJ whole genome shotgun (WGS) entry which is preliminary data.</text>
</comment>
<dbReference type="PANTHER" id="PTHR36536">
    <property type="entry name" value="UPF0111 PROTEIN HI_1603"/>
    <property type="match status" value="1"/>
</dbReference>
<dbReference type="InterPro" id="IPR038078">
    <property type="entry name" value="PhoU-like_sf"/>
</dbReference>
<evidence type="ECO:0000313" key="3">
    <source>
        <dbReference type="Proteomes" id="UP001203338"/>
    </source>
</evidence>
<sequence length="226" mass="25739">MSPRHLLSSVFGRSPIGPIQNHIAKAHAAAADLEPFFVAALAEDWEEAALIQQRITKWEHEADEIKKQVRLSLPKTLFLPVPRADLLELVTVQDKVSNRAKDIAGLVLGRKMCFPEPIKESFLHYVRRSIETSAQALRAINELDDLLETGFRGREADLVENMIEELDAIESDTDRLQVHIRRTLFEHEKELPPVDVMFMYKIIEWVGDLADRASRVGSYLQLLLAH</sequence>
<dbReference type="InterPro" id="IPR018445">
    <property type="entry name" value="Put_Phosphate_transp_reg"/>
</dbReference>
<comment type="similarity">
    <text evidence="1">Belongs to the UPF0111 family.</text>
</comment>
<keyword evidence="3" id="KW-1185">Reference proteome</keyword>
<dbReference type="PANTHER" id="PTHR36536:SF3">
    <property type="entry name" value="UPF0111 PROTEIN HI_1603"/>
    <property type="match status" value="1"/>
</dbReference>
<dbReference type="NCBIfam" id="TIGR00153">
    <property type="entry name" value="TIGR00153 family protein"/>
    <property type="match status" value="1"/>
</dbReference>
<organism evidence="2 3">
    <name type="scientific">Parendozoicomonas callyspongiae</name>
    <dbReference type="NCBI Taxonomy" id="2942213"/>
    <lineage>
        <taxon>Bacteria</taxon>
        <taxon>Pseudomonadati</taxon>
        <taxon>Pseudomonadota</taxon>
        <taxon>Gammaproteobacteria</taxon>
        <taxon>Oceanospirillales</taxon>
        <taxon>Endozoicomonadaceae</taxon>
        <taxon>Parendozoicomonas</taxon>
    </lineage>
</organism>
<protein>
    <submittedName>
        <fullName evidence="2">TIGR00153 family protein</fullName>
    </submittedName>
</protein>
<dbReference type="Gene3D" id="1.20.58.220">
    <property type="entry name" value="Phosphate transport system protein phou homolog 2, domain 2"/>
    <property type="match status" value="1"/>
</dbReference>
<accession>A0ABT0PFB7</accession>
<evidence type="ECO:0000313" key="2">
    <source>
        <dbReference type="EMBL" id="MCL6269233.1"/>
    </source>
</evidence>
<reference evidence="2 3" key="1">
    <citation type="submission" date="2022-05" db="EMBL/GenBank/DDBJ databases">
        <authorList>
            <person name="Park J.-S."/>
        </authorList>
    </citation>
    <scope>NUCLEOTIDE SEQUENCE [LARGE SCALE GENOMIC DNA]</scope>
    <source>
        <strain evidence="2 3">2012CJ34-2</strain>
    </source>
</reference>
<gene>
    <name evidence="2" type="ORF">M3P05_04645</name>
</gene>